<protein>
    <submittedName>
        <fullName evidence="2">PiggyBac transposable element-derived protein 4-like</fullName>
    </submittedName>
</protein>
<accession>A0ABD2BS72</accession>
<proteinExistence type="predicted"/>
<evidence type="ECO:0000313" key="3">
    <source>
        <dbReference type="EMBL" id="KAL2735614.1"/>
    </source>
</evidence>
<keyword evidence="4" id="KW-1185">Reference proteome</keyword>
<dbReference type="EMBL" id="JAUDFV010000064">
    <property type="protein sequence ID" value="KAL2735614.1"/>
    <property type="molecule type" value="Genomic_DNA"/>
</dbReference>
<dbReference type="Proteomes" id="UP001607302">
    <property type="component" value="Unassembled WGS sequence"/>
</dbReference>
<evidence type="ECO:0000313" key="4">
    <source>
        <dbReference type="Proteomes" id="UP001607302"/>
    </source>
</evidence>
<sequence>MDSGQLSLIIHGAIVNETNESSDQDNDEVREEVRSRKIRIIDSETDRETAEDSSQWFLQRIIMRRKKLKGKTLSSNLIWRYWRDVAKEEFWAFIPVIINISTMQLANLQEYWSRNQISYIPFYSKTFTKNRFSQIFWIVYTLTDSNTGHICGILAYYGSLTIEQLVRPDLPVPMRI</sequence>
<comment type="caution">
    <text evidence="2">The sequence shown here is derived from an EMBL/GenBank/DDBJ whole genome shotgun (WGS) entry which is preliminary data.</text>
</comment>
<dbReference type="InterPro" id="IPR029526">
    <property type="entry name" value="PGBD"/>
</dbReference>
<dbReference type="EMBL" id="JAUDFV010000064">
    <property type="protein sequence ID" value="KAL2735613.1"/>
    <property type="molecule type" value="Genomic_DNA"/>
</dbReference>
<evidence type="ECO:0000259" key="1">
    <source>
        <dbReference type="Pfam" id="PF13843"/>
    </source>
</evidence>
<feature type="domain" description="PiggyBac transposable element-derived protein" evidence="1">
    <location>
        <begin position="66"/>
        <end position="136"/>
    </location>
</feature>
<dbReference type="Pfam" id="PF13843">
    <property type="entry name" value="DDE_Tnp_1_7"/>
    <property type="match status" value="1"/>
</dbReference>
<gene>
    <name evidence="2" type="ORF">V1478_003253</name>
    <name evidence="3" type="ORF">V1478_003254</name>
</gene>
<evidence type="ECO:0000313" key="2">
    <source>
        <dbReference type="EMBL" id="KAL2735613.1"/>
    </source>
</evidence>
<name>A0ABD2BS72_VESSQ</name>
<reference evidence="2 4" key="1">
    <citation type="journal article" date="2024" name="Ann. Entomol. Soc. Am.">
        <title>Genomic analyses of the southern and eastern yellowjacket wasps (Hymenoptera: Vespidae) reveal evolutionary signatures of social life.</title>
        <authorList>
            <person name="Catto M.A."/>
            <person name="Caine P.B."/>
            <person name="Orr S.E."/>
            <person name="Hunt B.G."/>
            <person name="Goodisman M.A.D."/>
        </authorList>
    </citation>
    <scope>NUCLEOTIDE SEQUENCE [LARGE SCALE GENOMIC DNA]</scope>
    <source>
        <strain evidence="2">233</strain>
        <tissue evidence="2">Head and thorax</tissue>
    </source>
</reference>
<dbReference type="AlphaFoldDB" id="A0ABD2BS72"/>
<organism evidence="2 4">
    <name type="scientific">Vespula squamosa</name>
    <name type="common">Southern yellow jacket</name>
    <name type="synonym">Wasp</name>
    <dbReference type="NCBI Taxonomy" id="30214"/>
    <lineage>
        <taxon>Eukaryota</taxon>
        <taxon>Metazoa</taxon>
        <taxon>Ecdysozoa</taxon>
        <taxon>Arthropoda</taxon>
        <taxon>Hexapoda</taxon>
        <taxon>Insecta</taxon>
        <taxon>Pterygota</taxon>
        <taxon>Neoptera</taxon>
        <taxon>Endopterygota</taxon>
        <taxon>Hymenoptera</taxon>
        <taxon>Apocrita</taxon>
        <taxon>Aculeata</taxon>
        <taxon>Vespoidea</taxon>
        <taxon>Vespidae</taxon>
        <taxon>Vespinae</taxon>
        <taxon>Vespula</taxon>
    </lineage>
</organism>